<dbReference type="SUPFAM" id="SSF54236">
    <property type="entry name" value="Ubiquitin-like"/>
    <property type="match status" value="5"/>
</dbReference>
<dbReference type="Gene3D" id="3.10.20.90">
    <property type="entry name" value="Phosphatidylinositol 3-kinase Catalytic Subunit, Chain A, domain 1"/>
    <property type="match status" value="5"/>
</dbReference>
<comment type="caution">
    <text evidence="3">The sequence shown here is derived from an EMBL/GenBank/DDBJ whole genome shotgun (WGS) entry which is preliminary data.</text>
</comment>
<accession>A0A7J7E1S2</accession>
<reference evidence="3 4" key="1">
    <citation type="journal article" date="2020" name="Nat. Commun.">
        <title>Genome of Tripterygium wilfordii and identification of cytochrome P450 involved in triptolide biosynthesis.</title>
        <authorList>
            <person name="Tu L."/>
            <person name="Su P."/>
            <person name="Zhang Z."/>
            <person name="Gao L."/>
            <person name="Wang J."/>
            <person name="Hu T."/>
            <person name="Zhou J."/>
            <person name="Zhang Y."/>
            <person name="Zhao Y."/>
            <person name="Liu Y."/>
            <person name="Song Y."/>
            <person name="Tong Y."/>
            <person name="Lu Y."/>
            <person name="Yang J."/>
            <person name="Xu C."/>
            <person name="Jia M."/>
            <person name="Peters R.J."/>
            <person name="Huang L."/>
            <person name="Gao W."/>
        </authorList>
    </citation>
    <scope>NUCLEOTIDE SEQUENCE [LARGE SCALE GENOMIC DNA]</scope>
    <source>
        <strain evidence="4">cv. XIE 37</strain>
        <tissue evidence="3">Leaf</tissue>
    </source>
</reference>
<dbReference type="OrthoDB" id="1894077at2759"/>
<feature type="domain" description="Ubiquitin-like" evidence="2">
    <location>
        <begin position="246"/>
        <end position="317"/>
    </location>
</feature>
<dbReference type="Proteomes" id="UP000593562">
    <property type="component" value="Unassembled WGS sequence"/>
</dbReference>
<feature type="domain" description="Ubiquitin-like" evidence="2">
    <location>
        <begin position="173"/>
        <end position="242"/>
    </location>
</feature>
<name>A0A7J7E1S2_TRIWF</name>
<proteinExistence type="predicted"/>
<dbReference type="Pfam" id="PF00240">
    <property type="entry name" value="ubiquitin"/>
    <property type="match status" value="4"/>
</dbReference>
<dbReference type="AlphaFoldDB" id="A0A7J7E1S2"/>
<evidence type="ECO:0000256" key="1">
    <source>
        <dbReference type="ARBA" id="ARBA00022499"/>
    </source>
</evidence>
<keyword evidence="1" id="KW-1017">Isopeptide bond</keyword>
<evidence type="ECO:0000259" key="2">
    <source>
        <dbReference type="PROSITE" id="PS50053"/>
    </source>
</evidence>
<dbReference type="EMBL" id="JAAARO010000001">
    <property type="protein sequence ID" value="KAF5752404.1"/>
    <property type="molecule type" value="Genomic_DNA"/>
</dbReference>
<protein>
    <submittedName>
        <fullName evidence="3">Ubiquitin 4 putative isoform 1</fullName>
    </submittedName>
</protein>
<dbReference type="SMART" id="SM00213">
    <property type="entry name" value="UBQ"/>
    <property type="match status" value="5"/>
</dbReference>
<dbReference type="InterPro" id="IPR019956">
    <property type="entry name" value="Ubiquitin_dom"/>
</dbReference>
<dbReference type="InterPro" id="IPR050158">
    <property type="entry name" value="Ubiquitin_ubiquitin-like"/>
</dbReference>
<dbReference type="InterPro" id="IPR000626">
    <property type="entry name" value="Ubiquitin-like_dom"/>
</dbReference>
<dbReference type="PROSITE" id="PS50053">
    <property type="entry name" value="UBIQUITIN_2"/>
    <property type="match status" value="4"/>
</dbReference>
<dbReference type="GO" id="GO:0003729">
    <property type="term" value="F:mRNA binding"/>
    <property type="evidence" value="ECO:0007669"/>
    <property type="project" value="UniProtKB-ARBA"/>
</dbReference>
<sequence length="384" mass="43744">MEASRATKQPMSNSCDHGTEEISIYFKIVKTIAARVKRSDTINDVKKYLHEKEGISENLQEFFFAGNRLSGSERLVDCGIHDNSTVRLILKHVVLLKLFVEILSIQKTITVEARPQETVQDVKSIIQMKEGIQSDAFTLFYDGKLLEDDRTLASLNMKNESTLYLIFSVKDELTLHVKAPTEETVKLRVKNLFTVGDIKAIVGSMTGVSYADHYLYYSQKQLEDCKTLSCYNIIEESMLEIMRPPFQIFVKPWSGKTLTIDVSFFDTIKDVKSKVLNKLKIPGMYQSLVFAGKRLEDCRDLASYDIQRNSTLKMVLEPSAVVRKISLNDIGVSRKDSIRTLKAKIKDAMGVPVITLLHKQVQLDDERSPKFYGISKEEKLLVFF</sequence>
<evidence type="ECO:0000313" key="3">
    <source>
        <dbReference type="EMBL" id="KAF5752404.1"/>
    </source>
</evidence>
<gene>
    <name evidence="3" type="ORF">HS088_TW01G00313</name>
</gene>
<feature type="domain" description="Ubiquitin-like" evidence="2">
    <location>
        <begin position="96"/>
        <end position="172"/>
    </location>
</feature>
<dbReference type="PANTHER" id="PTHR10666">
    <property type="entry name" value="UBIQUITIN"/>
    <property type="match status" value="1"/>
</dbReference>
<feature type="domain" description="Ubiquitin-like" evidence="2">
    <location>
        <begin position="22"/>
        <end position="91"/>
    </location>
</feature>
<organism evidence="3 4">
    <name type="scientific">Tripterygium wilfordii</name>
    <name type="common">Thunder God vine</name>
    <dbReference type="NCBI Taxonomy" id="458696"/>
    <lineage>
        <taxon>Eukaryota</taxon>
        <taxon>Viridiplantae</taxon>
        <taxon>Streptophyta</taxon>
        <taxon>Embryophyta</taxon>
        <taxon>Tracheophyta</taxon>
        <taxon>Spermatophyta</taxon>
        <taxon>Magnoliopsida</taxon>
        <taxon>eudicotyledons</taxon>
        <taxon>Gunneridae</taxon>
        <taxon>Pentapetalae</taxon>
        <taxon>rosids</taxon>
        <taxon>fabids</taxon>
        <taxon>Celastrales</taxon>
        <taxon>Celastraceae</taxon>
        <taxon>Tripterygium</taxon>
    </lineage>
</organism>
<dbReference type="InParanoid" id="A0A7J7E1S2"/>
<dbReference type="PRINTS" id="PR00348">
    <property type="entry name" value="UBIQUITIN"/>
</dbReference>
<keyword evidence="4" id="KW-1185">Reference proteome</keyword>
<dbReference type="InterPro" id="IPR029071">
    <property type="entry name" value="Ubiquitin-like_domsf"/>
</dbReference>
<dbReference type="CDD" id="cd17039">
    <property type="entry name" value="Ubl_ubiquitin_like"/>
    <property type="match status" value="2"/>
</dbReference>
<evidence type="ECO:0000313" key="4">
    <source>
        <dbReference type="Proteomes" id="UP000593562"/>
    </source>
</evidence>